<evidence type="ECO:0000313" key="2">
    <source>
        <dbReference type="Proteomes" id="UP000734854"/>
    </source>
</evidence>
<reference evidence="1 2" key="1">
    <citation type="submission" date="2020-08" db="EMBL/GenBank/DDBJ databases">
        <title>Plant Genome Project.</title>
        <authorList>
            <person name="Zhang R.-G."/>
        </authorList>
    </citation>
    <scope>NUCLEOTIDE SEQUENCE [LARGE SCALE GENOMIC DNA]</scope>
    <source>
        <tissue evidence="1">Rhizome</tissue>
    </source>
</reference>
<sequence>MRLRRNPVACPTLPESPGIKLDRHWNGVVVGITCLRLRKRRNSIAFPTWPRPYWIATGIKMWPESMSQSPTGSPFPWAIVWVGPGGRDHAG</sequence>
<evidence type="ECO:0000313" key="1">
    <source>
        <dbReference type="EMBL" id="KAG6517596.1"/>
    </source>
</evidence>
<protein>
    <submittedName>
        <fullName evidence="1">Uncharacterized protein</fullName>
    </submittedName>
</protein>
<comment type="caution">
    <text evidence="1">The sequence shown here is derived from an EMBL/GenBank/DDBJ whole genome shotgun (WGS) entry which is preliminary data.</text>
</comment>
<dbReference type="Proteomes" id="UP000734854">
    <property type="component" value="Unassembled WGS sequence"/>
</dbReference>
<keyword evidence="2" id="KW-1185">Reference proteome</keyword>
<name>A0A8J5HJC1_ZINOF</name>
<dbReference type="EMBL" id="JACMSC010000006">
    <property type="protein sequence ID" value="KAG6517596.1"/>
    <property type="molecule type" value="Genomic_DNA"/>
</dbReference>
<dbReference type="AlphaFoldDB" id="A0A8J5HJC1"/>
<proteinExistence type="predicted"/>
<organism evidence="1 2">
    <name type="scientific">Zingiber officinale</name>
    <name type="common">Ginger</name>
    <name type="synonym">Amomum zingiber</name>
    <dbReference type="NCBI Taxonomy" id="94328"/>
    <lineage>
        <taxon>Eukaryota</taxon>
        <taxon>Viridiplantae</taxon>
        <taxon>Streptophyta</taxon>
        <taxon>Embryophyta</taxon>
        <taxon>Tracheophyta</taxon>
        <taxon>Spermatophyta</taxon>
        <taxon>Magnoliopsida</taxon>
        <taxon>Liliopsida</taxon>
        <taxon>Zingiberales</taxon>
        <taxon>Zingiberaceae</taxon>
        <taxon>Zingiber</taxon>
    </lineage>
</organism>
<gene>
    <name evidence="1" type="ORF">ZIOFF_020992</name>
</gene>
<accession>A0A8J5HJC1</accession>